<dbReference type="CDD" id="cd07043">
    <property type="entry name" value="STAS_anti-anti-sigma_factors"/>
    <property type="match status" value="1"/>
</dbReference>
<dbReference type="AlphaFoldDB" id="A0A8J2VLC4"/>
<comment type="caution">
    <text evidence="2">The sequence shown here is derived from an EMBL/GenBank/DDBJ whole genome shotgun (WGS) entry which is preliminary data.</text>
</comment>
<dbReference type="PANTHER" id="PTHR33495:SF2">
    <property type="entry name" value="ANTI-SIGMA FACTOR ANTAGONIST TM_1081-RELATED"/>
    <property type="match status" value="1"/>
</dbReference>
<evidence type="ECO:0000313" key="3">
    <source>
        <dbReference type="Proteomes" id="UP000628775"/>
    </source>
</evidence>
<dbReference type="PROSITE" id="PS50801">
    <property type="entry name" value="STAS"/>
    <property type="match status" value="1"/>
</dbReference>
<reference evidence="2" key="1">
    <citation type="journal article" date="2014" name="Int. J. Syst. Evol. Microbiol.">
        <title>Complete genome sequence of Corynebacterium casei LMG S-19264T (=DSM 44701T), isolated from a smear-ripened cheese.</title>
        <authorList>
            <consortium name="US DOE Joint Genome Institute (JGI-PGF)"/>
            <person name="Walter F."/>
            <person name="Albersmeier A."/>
            <person name="Kalinowski J."/>
            <person name="Ruckert C."/>
        </authorList>
    </citation>
    <scope>NUCLEOTIDE SEQUENCE</scope>
    <source>
        <strain evidence="2">CGMCC 1.15371</strain>
    </source>
</reference>
<organism evidence="2 3">
    <name type="scientific">Pullulanibacillus camelliae</name>
    <dbReference type="NCBI Taxonomy" id="1707096"/>
    <lineage>
        <taxon>Bacteria</taxon>
        <taxon>Bacillati</taxon>
        <taxon>Bacillota</taxon>
        <taxon>Bacilli</taxon>
        <taxon>Bacillales</taxon>
        <taxon>Sporolactobacillaceae</taxon>
        <taxon>Pullulanibacillus</taxon>
    </lineage>
</organism>
<accession>A0A8J2VLC4</accession>
<dbReference type="PANTHER" id="PTHR33495">
    <property type="entry name" value="ANTI-SIGMA FACTOR ANTAGONIST TM_1081-RELATED-RELATED"/>
    <property type="match status" value="1"/>
</dbReference>
<dbReference type="SUPFAM" id="SSF52091">
    <property type="entry name" value="SpoIIaa-like"/>
    <property type="match status" value="1"/>
</dbReference>
<dbReference type="InterPro" id="IPR036513">
    <property type="entry name" value="STAS_dom_sf"/>
</dbReference>
<evidence type="ECO:0000313" key="2">
    <source>
        <dbReference type="EMBL" id="GGE29765.1"/>
    </source>
</evidence>
<dbReference type="Proteomes" id="UP000628775">
    <property type="component" value="Unassembled WGS sequence"/>
</dbReference>
<gene>
    <name evidence="2" type="primary">rsbV</name>
    <name evidence="2" type="ORF">GCM10011391_05370</name>
</gene>
<evidence type="ECO:0000259" key="1">
    <source>
        <dbReference type="PROSITE" id="PS50801"/>
    </source>
</evidence>
<dbReference type="InterPro" id="IPR002645">
    <property type="entry name" value="STAS_dom"/>
</dbReference>
<proteinExistence type="predicted"/>
<feature type="domain" description="STAS" evidence="1">
    <location>
        <begin position="3"/>
        <end position="106"/>
    </location>
</feature>
<keyword evidence="3" id="KW-1185">Reference proteome</keyword>
<reference evidence="2" key="2">
    <citation type="submission" date="2020-09" db="EMBL/GenBank/DDBJ databases">
        <authorList>
            <person name="Sun Q."/>
            <person name="Zhou Y."/>
        </authorList>
    </citation>
    <scope>NUCLEOTIDE SEQUENCE</scope>
    <source>
        <strain evidence="2">CGMCC 1.15371</strain>
    </source>
</reference>
<sequence length="106" mass="12134">MSLMINKKVDDQTMTLYLKGIVDITTTAQLNPYLEEITDQLKALIFDFTEVEFMDSTGIGSILNAIYLAQEMEFKVIFKGVNELVDQVFDTVGIYQILETVQREEI</sequence>
<name>A0A8J2VLC4_9BACL</name>
<dbReference type="Pfam" id="PF01740">
    <property type="entry name" value="STAS"/>
    <property type="match status" value="1"/>
</dbReference>
<dbReference type="Gene3D" id="3.30.750.24">
    <property type="entry name" value="STAS domain"/>
    <property type="match status" value="1"/>
</dbReference>
<dbReference type="GO" id="GO:0043856">
    <property type="term" value="F:anti-sigma factor antagonist activity"/>
    <property type="evidence" value="ECO:0007669"/>
    <property type="project" value="TreeGrafter"/>
</dbReference>
<dbReference type="EMBL" id="BMIR01000001">
    <property type="protein sequence ID" value="GGE29765.1"/>
    <property type="molecule type" value="Genomic_DNA"/>
</dbReference>
<dbReference type="RefSeq" id="WP_188688612.1">
    <property type="nucleotide sequence ID" value="NZ_BMIR01000001.1"/>
</dbReference>
<protein>
    <submittedName>
        <fullName evidence="2">Anti-sigma factor antagonist</fullName>
    </submittedName>
</protein>